<accession>A0A9Y1I2K5</accession>
<sequence>MSFWNYWHKVLELYDVNENQTFNSDSTKLLTKELQSANISIHKNIPVDLHELEKLCRAVDWSDRPLRKVNKALQNSYLVVSVIKQTKKHKRLIGFARVISDCAFNATIWDVVVHPDFQGMKIGKTLMLTIIEHLQKEDISSISLFSDPRALYFYQKMGFIYDLHGVKGMFWSPTE</sequence>
<dbReference type="GO" id="GO:0008080">
    <property type="term" value="F:N-acetyltransferase activity"/>
    <property type="evidence" value="ECO:0007669"/>
    <property type="project" value="InterPro"/>
</dbReference>
<evidence type="ECO:0000256" key="2">
    <source>
        <dbReference type="ARBA" id="ARBA00023315"/>
    </source>
</evidence>
<dbReference type="CDD" id="cd04301">
    <property type="entry name" value="NAT_SF"/>
    <property type="match status" value="1"/>
</dbReference>
<dbReference type="EMBL" id="OP616812">
    <property type="protein sequence ID" value="WDA99139.1"/>
    <property type="molecule type" value="Genomic_DNA"/>
</dbReference>
<dbReference type="Gene3D" id="3.40.630.30">
    <property type="match status" value="1"/>
</dbReference>
<dbReference type="AlphaFoldDB" id="A0A9Y1I2K5"/>
<proteinExistence type="predicted"/>
<organism evidence="4">
    <name type="scientific">Gronococcus sybilensis</name>
    <dbReference type="NCBI Taxonomy" id="3028029"/>
    <lineage>
        <taxon>Eukaryota</taxon>
        <taxon>Rhodophyta</taxon>
        <taxon>Bangiophyceae</taxon>
        <taxon>Cavernulicolales</taxon>
        <taxon>Cavernulicolaceae</taxon>
        <taxon>Gronococcus</taxon>
    </lineage>
</organism>
<dbReference type="PANTHER" id="PTHR43626:SF4">
    <property type="entry name" value="GCN5-RELATED N-ACETYLTRANSFERASE 2, CHLOROPLASTIC"/>
    <property type="match status" value="1"/>
</dbReference>
<protein>
    <submittedName>
        <fullName evidence="4">GNAT family acetyltransferase</fullName>
    </submittedName>
</protein>
<name>A0A9Y1I2K5_9RHOD</name>
<evidence type="ECO:0000313" key="4">
    <source>
        <dbReference type="EMBL" id="WDA99139.1"/>
    </source>
</evidence>
<keyword evidence="2" id="KW-0012">Acyltransferase</keyword>
<evidence type="ECO:0000259" key="3">
    <source>
        <dbReference type="PROSITE" id="PS51186"/>
    </source>
</evidence>
<keyword evidence="4" id="KW-0934">Plastid</keyword>
<dbReference type="PROSITE" id="PS51186">
    <property type="entry name" value="GNAT"/>
    <property type="match status" value="1"/>
</dbReference>
<feature type="domain" description="N-acetyltransferase" evidence="3">
    <location>
        <begin position="39"/>
        <end position="175"/>
    </location>
</feature>
<dbReference type="InterPro" id="IPR016181">
    <property type="entry name" value="Acyl_CoA_acyltransferase"/>
</dbReference>
<dbReference type="SUPFAM" id="SSF55729">
    <property type="entry name" value="Acyl-CoA N-acyltransferases (Nat)"/>
    <property type="match status" value="1"/>
</dbReference>
<geneLocation type="plastid" evidence="4"/>
<dbReference type="InterPro" id="IPR045039">
    <property type="entry name" value="NSI-like"/>
</dbReference>
<reference evidence="4" key="1">
    <citation type="journal article" date="2023" name="J. Phycol.">
        <title>Revised classification of the Cyanidiophyceae based on plastid genome data with descriptions of the Cavernulicolales ord. nov. and Galdieriales ord. nov. (Rhodophyta).</title>
        <authorList>
            <person name="Park S.I."/>
            <person name="Cho C.H."/>
            <person name="Ciniglia C."/>
            <person name="Huang T.Y."/>
            <person name="Liu S.L."/>
            <person name="Bustamante D.E."/>
            <person name="Calderon M.S."/>
            <person name="Mansilla A."/>
            <person name="McDermott T."/>
            <person name="Andersen R.A."/>
            <person name="Yoon H.S."/>
        </authorList>
    </citation>
    <scope>NUCLEOTIDE SEQUENCE</scope>
</reference>
<gene>
    <name evidence="4" type="primary">ycf52</name>
    <name evidence="4" type="ORF">GRSY_134</name>
</gene>
<dbReference type="InterPro" id="IPR000182">
    <property type="entry name" value="GNAT_dom"/>
</dbReference>
<evidence type="ECO:0000256" key="1">
    <source>
        <dbReference type="ARBA" id="ARBA00022679"/>
    </source>
</evidence>
<dbReference type="GO" id="GO:0005737">
    <property type="term" value="C:cytoplasm"/>
    <property type="evidence" value="ECO:0007669"/>
    <property type="project" value="TreeGrafter"/>
</dbReference>
<dbReference type="Pfam" id="PF00583">
    <property type="entry name" value="Acetyltransf_1"/>
    <property type="match status" value="1"/>
</dbReference>
<dbReference type="PANTHER" id="PTHR43626">
    <property type="entry name" value="ACYL-COA N-ACYLTRANSFERASE"/>
    <property type="match status" value="1"/>
</dbReference>
<keyword evidence="1" id="KW-0808">Transferase</keyword>